<accession>A0A410RTI2</accession>
<reference evidence="1 2" key="1">
    <citation type="submission" date="2018-12" db="EMBL/GenBank/DDBJ databases">
        <title>Complete Genome Sequence of the Corallopyronin A producing Myxobacterium Corallococcus coralloides B035.</title>
        <authorList>
            <person name="Bouhired S.M."/>
            <person name="Rupp O."/>
            <person name="Blom J."/>
            <person name="Schaeberle T.F."/>
            <person name="Kehraus S."/>
            <person name="Schiefer A."/>
            <person name="Pfarr K."/>
            <person name="Goesmann A."/>
            <person name="Hoerauf A."/>
            <person name="Koenig G.M."/>
        </authorList>
    </citation>
    <scope>NUCLEOTIDE SEQUENCE [LARGE SCALE GENOMIC DNA]</scope>
    <source>
        <strain evidence="1 2">B035</strain>
    </source>
</reference>
<sequence length="382" mass="40944">MSTAADPSIPAPPPGCPFNAEFLPPNLRKHVDPNAPVPLRMMAAKSLVPLNPADMLGALYMLTFDPDANVRETAAKTSSGLPERILGSALRDEGVQPPVLGYFLGLLKDKEAYAEMLVLNSETPDDAVASVASTCSPKVAEIISQNQLRLLRNEGIIRGLCANPGVPASLVDSVCDFAVRSGLVLADVPAMQAARVRIYGPQAAAAPPDPGPTAEEVLQELGTEAQAEDAAPMEEGKRMTLAQRIMKMSIAEKIKLGTLGNKEARSALIRDTNKLVCVAVIRSPRITDGEVLACAANRAINEDVLRVIYNNREWTKMQKVKLALVKNPKVPLTVTLKFLNTLRDAELKDLSRDKNVPAAVQSFAKKLHEKKTAPKQAPGGGK</sequence>
<gene>
    <name evidence="1" type="ORF">EJ065_3673</name>
</gene>
<proteinExistence type="predicted"/>
<dbReference type="EMBL" id="CP034669">
    <property type="protein sequence ID" value="QAT85234.1"/>
    <property type="molecule type" value="Genomic_DNA"/>
</dbReference>
<name>A0A410RTI2_CORCK</name>
<dbReference type="AlphaFoldDB" id="A0A410RTI2"/>
<dbReference type="RefSeq" id="WP_128797043.1">
    <property type="nucleotide sequence ID" value="NZ_CP034669.1"/>
</dbReference>
<evidence type="ECO:0000313" key="1">
    <source>
        <dbReference type="EMBL" id="QAT85234.1"/>
    </source>
</evidence>
<evidence type="ECO:0000313" key="2">
    <source>
        <dbReference type="Proteomes" id="UP000288758"/>
    </source>
</evidence>
<dbReference type="Proteomes" id="UP000288758">
    <property type="component" value="Chromosome"/>
</dbReference>
<organism evidence="1 2">
    <name type="scientific">Corallococcus coralloides</name>
    <name type="common">Myxococcus coralloides</name>
    <dbReference type="NCBI Taxonomy" id="184914"/>
    <lineage>
        <taxon>Bacteria</taxon>
        <taxon>Pseudomonadati</taxon>
        <taxon>Myxococcota</taxon>
        <taxon>Myxococcia</taxon>
        <taxon>Myxococcales</taxon>
        <taxon>Cystobacterineae</taxon>
        <taxon>Myxococcaceae</taxon>
        <taxon>Corallococcus</taxon>
    </lineage>
</organism>
<protein>
    <submittedName>
        <fullName evidence="1">Uncharacterized protein</fullName>
    </submittedName>
</protein>